<dbReference type="PANTHER" id="PTHR44591:SF3">
    <property type="entry name" value="RESPONSE REGULATORY DOMAIN-CONTAINING PROTEIN"/>
    <property type="match status" value="1"/>
</dbReference>
<dbReference type="CDD" id="cd00156">
    <property type="entry name" value="REC"/>
    <property type="match status" value="1"/>
</dbReference>
<protein>
    <submittedName>
        <fullName evidence="4">Response regulator receiver sensor signal transduction histidine kinase</fullName>
    </submittedName>
</protein>
<gene>
    <name evidence="4" type="ORF">UT41_C0002G0182</name>
</gene>
<dbReference type="Proteomes" id="UP000034665">
    <property type="component" value="Unassembled WGS sequence"/>
</dbReference>
<evidence type="ECO:0000313" key="5">
    <source>
        <dbReference type="Proteomes" id="UP000034665"/>
    </source>
</evidence>
<dbReference type="SMART" id="SM00448">
    <property type="entry name" value="REC"/>
    <property type="match status" value="1"/>
</dbReference>
<dbReference type="STRING" id="1619013.UT41_C0002G0182"/>
<sequence>MSTVPRILMVDDDVDLASIISMKLQTEGFDIKTVSNPDVALETVKEFKPDLILLDINMPEMNGTEYLIELRDLPDTKKVKVIFFTSMSNPWPIFKNRDAVAKDLGAIDFMEKGTDLDLVVKKIRETLMSE</sequence>
<proteinExistence type="predicted"/>
<comment type="caution">
    <text evidence="4">The sequence shown here is derived from an EMBL/GenBank/DDBJ whole genome shotgun (WGS) entry which is preliminary data.</text>
</comment>
<dbReference type="PANTHER" id="PTHR44591">
    <property type="entry name" value="STRESS RESPONSE REGULATOR PROTEIN 1"/>
    <property type="match status" value="1"/>
</dbReference>
<name>A0A0G0NAB4_9BACT</name>
<dbReference type="Pfam" id="PF00072">
    <property type="entry name" value="Response_reg"/>
    <property type="match status" value="1"/>
</dbReference>
<dbReference type="InterPro" id="IPR011006">
    <property type="entry name" value="CheY-like_superfamily"/>
</dbReference>
<feature type="modified residue" description="4-aspartylphosphate" evidence="2">
    <location>
        <position position="55"/>
    </location>
</feature>
<keyword evidence="4" id="KW-0418">Kinase</keyword>
<dbReference type="Gene3D" id="3.40.50.2300">
    <property type="match status" value="1"/>
</dbReference>
<dbReference type="PROSITE" id="PS50110">
    <property type="entry name" value="RESPONSE_REGULATORY"/>
    <property type="match status" value="1"/>
</dbReference>
<dbReference type="InterPro" id="IPR050595">
    <property type="entry name" value="Bact_response_regulator"/>
</dbReference>
<evidence type="ECO:0000259" key="3">
    <source>
        <dbReference type="PROSITE" id="PS50110"/>
    </source>
</evidence>
<dbReference type="SUPFAM" id="SSF52172">
    <property type="entry name" value="CheY-like"/>
    <property type="match status" value="1"/>
</dbReference>
<feature type="domain" description="Response regulatory" evidence="3">
    <location>
        <begin position="6"/>
        <end position="127"/>
    </location>
</feature>
<organism evidence="4 5">
    <name type="scientific">Candidatus Wolfebacteria bacterium GW2011_GWC2_39_22</name>
    <dbReference type="NCBI Taxonomy" id="1619013"/>
    <lineage>
        <taxon>Bacteria</taxon>
        <taxon>Candidatus Wolfeibacteriota</taxon>
    </lineage>
</organism>
<keyword evidence="1 2" id="KW-0597">Phosphoprotein</keyword>
<keyword evidence="4" id="KW-0808">Transferase</keyword>
<reference evidence="4 5" key="1">
    <citation type="journal article" date="2015" name="Nature">
        <title>rRNA introns, odd ribosomes, and small enigmatic genomes across a large radiation of phyla.</title>
        <authorList>
            <person name="Brown C.T."/>
            <person name="Hug L.A."/>
            <person name="Thomas B.C."/>
            <person name="Sharon I."/>
            <person name="Castelle C.J."/>
            <person name="Singh A."/>
            <person name="Wilkins M.J."/>
            <person name="Williams K.H."/>
            <person name="Banfield J.F."/>
        </authorList>
    </citation>
    <scope>NUCLEOTIDE SEQUENCE [LARGE SCALE GENOMIC DNA]</scope>
</reference>
<evidence type="ECO:0000256" key="2">
    <source>
        <dbReference type="PROSITE-ProRule" id="PRU00169"/>
    </source>
</evidence>
<dbReference type="EMBL" id="LBWR01000002">
    <property type="protein sequence ID" value="KKR12408.1"/>
    <property type="molecule type" value="Genomic_DNA"/>
</dbReference>
<evidence type="ECO:0000313" key="4">
    <source>
        <dbReference type="EMBL" id="KKR12408.1"/>
    </source>
</evidence>
<accession>A0A0G0NAB4</accession>
<dbReference type="AlphaFoldDB" id="A0A0G0NAB4"/>
<dbReference type="GO" id="GO:0000160">
    <property type="term" value="P:phosphorelay signal transduction system"/>
    <property type="evidence" value="ECO:0007669"/>
    <property type="project" value="InterPro"/>
</dbReference>
<dbReference type="InterPro" id="IPR001789">
    <property type="entry name" value="Sig_transdc_resp-reg_receiver"/>
</dbReference>
<dbReference type="GO" id="GO:0016301">
    <property type="term" value="F:kinase activity"/>
    <property type="evidence" value="ECO:0007669"/>
    <property type="project" value="UniProtKB-KW"/>
</dbReference>
<evidence type="ECO:0000256" key="1">
    <source>
        <dbReference type="ARBA" id="ARBA00022553"/>
    </source>
</evidence>